<accession>A0ABR2UGX3</accession>
<evidence type="ECO:0000313" key="1">
    <source>
        <dbReference type="EMBL" id="KAK9413743.1"/>
    </source>
</evidence>
<gene>
    <name evidence="1" type="ORF">SUNI508_11686</name>
</gene>
<evidence type="ECO:0000313" key="2">
    <source>
        <dbReference type="Proteomes" id="UP001408356"/>
    </source>
</evidence>
<dbReference type="Proteomes" id="UP001408356">
    <property type="component" value="Unassembled WGS sequence"/>
</dbReference>
<keyword evidence="2" id="KW-1185">Reference proteome</keyword>
<dbReference type="EMBL" id="JARVKF010000435">
    <property type="protein sequence ID" value="KAK9413743.1"/>
    <property type="molecule type" value="Genomic_DNA"/>
</dbReference>
<name>A0ABR2UGX3_9PEZI</name>
<proteinExistence type="predicted"/>
<reference evidence="1 2" key="1">
    <citation type="journal article" date="2024" name="J. Plant Pathol.">
        <title>Sequence and assembly of the genome of Seiridium unicorne, isolate CBS 538.82, causal agent of cypress canker disease.</title>
        <authorList>
            <person name="Scali E."/>
            <person name="Rocca G.D."/>
            <person name="Danti R."/>
            <person name="Garbelotto M."/>
            <person name="Barberini S."/>
            <person name="Baroncelli R."/>
            <person name="Emiliani G."/>
        </authorList>
    </citation>
    <scope>NUCLEOTIDE SEQUENCE [LARGE SCALE GENOMIC DNA]</scope>
    <source>
        <strain evidence="1 2">BM-138-508</strain>
    </source>
</reference>
<protein>
    <submittedName>
        <fullName evidence="1">Uncharacterized protein</fullName>
    </submittedName>
</protein>
<sequence length="267" mass="29249">MAHGSNSTYFHARLQLPFGRSPIGPVCSTTLFRSTTTTGVNLDILIFLARGIEEANLLLRNNPQAVTLAPRKENDSLKSFKANVDKAPVKATQDRTAFADFSKPDEKTGSSRGFNTCVGVVISTHNAALFGHYTCGDQGQQRAKDDLQGYWDQNKDDKLKNPDVKVYAKVVVNDNTGAVMENSYESASTQVFINLAKDITGKPPAIVKYFDLDAYVTKPKSDGSGREERPGFDQNTAIAYSGYAGFWVSDNGPRFMTVQMQKDAARA</sequence>
<comment type="caution">
    <text evidence="1">The sequence shown here is derived from an EMBL/GenBank/DDBJ whole genome shotgun (WGS) entry which is preliminary data.</text>
</comment>
<organism evidence="1 2">
    <name type="scientific">Seiridium unicorne</name>
    <dbReference type="NCBI Taxonomy" id="138068"/>
    <lineage>
        <taxon>Eukaryota</taxon>
        <taxon>Fungi</taxon>
        <taxon>Dikarya</taxon>
        <taxon>Ascomycota</taxon>
        <taxon>Pezizomycotina</taxon>
        <taxon>Sordariomycetes</taxon>
        <taxon>Xylariomycetidae</taxon>
        <taxon>Amphisphaeriales</taxon>
        <taxon>Sporocadaceae</taxon>
        <taxon>Seiridium</taxon>
    </lineage>
</organism>